<feature type="binding site" evidence="14">
    <location>
        <position position="132"/>
    </location>
    <ligand>
        <name>ATP</name>
        <dbReference type="ChEBI" id="CHEBI:30616"/>
    </ligand>
</feature>
<comment type="function">
    <text evidence="14">Catalyzes the 2-thiolation of uridine at the wobble position (U34) of tRNA, leading to the formation of s(2)U34.</text>
</comment>
<organism evidence="17 18">
    <name type="scientific">Suttonella ornithocola</name>
    <dbReference type="NCBI Taxonomy" id="279832"/>
    <lineage>
        <taxon>Bacteria</taxon>
        <taxon>Pseudomonadati</taxon>
        <taxon>Pseudomonadota</taxon>
        <taxon>Gammaproteobacteria</taxon>
        <taxon>Cardiobacteriales</taxon>
        <taxon>Cardiobacteriaceae</taxon>
        <taxon>Suttonella</taxon>
    </lineage>
</organism>
<evidence type="ECO:0000256" key="2">
    <source>
        <dbReference type="ARBA" id="ARBA00006191"/>
    </source>
</evidence>
<feature type="domain" description="tRNA-specific 2-thiouridylase MnmA-like C-terminal" evidence="15">
    <location>
        <begin position="289"/>
        <end position="362"/>
    </location>
</feature>
<evidence type="ECO:0000256" key="10">
    <source>
        <dbReference type="ARBA" id="ARBA00022840"/>
    </source>
</evidence>
<dbReference type="EC" id="2.8.1.13" evidence="3 14"/>
<evidence type="ECO:0000256" key="13">
    <source>
        <dbReference type="ARBA" id="ARBA00051542"/>
    </source>
</evidence>
<keyword evidence="18" id="KW-1185">Reference proteome</keyword>
<keyword evidence="12" id="KW-1015">Disulfide bond</keyword>
<evidence type="ECO:0000256" key="7">
    <source>
        <dbReference type="ARBA" id="ARBA00022679"/>
    </source>
</evidence>
<dbReference type="EMBL" id="UHIC01000001">
    <property type="protein sequence ID" value="SUO95375.1"/>
    <property type="molecule type" value="Genomic_DNA"/>
</dbReference>
<dbReference type="InterPro" id="IPR004506">
    <property type="entry name" value="MnmA-like"/>
</dbReference>
<dbReference type="Pfam" id="PF20258">
    <property type="entry name" value="tRNA_Me_trans_C"/>
    <property type="match status" value="1"/>
</dbReference>
<evidence type="ECO:0000256" key="3">
    <source>
        <dbReference type="ARBA" id="ARBA00011949"/>
    </source>
</evidence>
<dbReference type="NCBIfam" id="TIGR00420">
    <property type="entry name" value="trmU"/>
    <property type="match status" value="1"/>
</dbReference>
<feature type="active site" description="Nucleophile" evidence="14">
    <location>
        <position position="108"/>
    </location>
</feature>
<dbReference type="FunFam" id="3.40.50.620:FF:000004">
    <property type="entry name" value="tRNA-specific 2-thiouridylase MnmA"/>
    <property type="match status" value="1"/>
</dbReference>
<feature type="site" description="Interaction with tRNA" evidence="14">
    <location>
        <position position="133"/>
    </location>
</feature>
<evidence type="ECO:0000313" key="18">
    <source>
        <dbReference type="Proteomes" id="UP000254601"/>
    </source>
</evidence>
<feature type="region of interest" description="Interaction with tRNA" evidence="14">
    <location>
        <begin position="314"/>
        <end position="315"/>
    </location>
</feature>
<dbReference type="HAMAP" id="MF_00144">
    <property type="entry name" value="tRNA_thiouridyl_MnmA"/>
    <property type="match status" value="1"/>
</dbReference>
<dbReference type="NCBIfam" id="NF001138">
    <property type="entry name" value="PRK00143.1"/>
    <property type="match status" value="1"/>
</dbReference>
<dbReference type="GO" id="GO:0005524">
    <property type="term" value="F:ATP binding"/>
    <property type="evidence" value="ECO:0007669"/>
    <property type="project" value="UniProtKB-KW"/>
</dbReference>
<evidence type="ECO:0000256" key="9">
    <source>
        <dbReference type="ARBA" id="ARBA00022741"/>
    </source>
</evidence>
<feature type="active site" description="Cysteine persulfide intermediate" evidence="14">
    <location>
        <position position="204"/>
    </location>
</feature>
<dbReference type="Proteomes" id="UP000254601">
    <property type="component" value="Unassembled WGS sequence"/>
</dbReference>
<feature type="binding site" evidence="14">
    <location>
        <begin position="17"/>
        <end position="24"/>
    </location>
    <ligand>
        <name>ATP</name>
        <dbReference type="ChEBI" id="CHEBI:30616"/>
    </ligand>
</feature>
<evidence type="ECO:0000256" key="1">
    <source>
        <dbReference type="ARBA" id="ARBA00004496"/>
    </source>
</evidence>
<evidence type="ECO:0000256" key="11">
    <source>
        <dbReference type="ARBA" id="ARBA00022884"/>
    </source>
</evidence>
<evidence type="ECO:0000259" key="16">
    <source>
        <dbReference type="Pfam" id="PF20259"/>
    </source>
</evidence>
<comment type="catalytic activity">
    <reaction evidence="13 14">
        <text>S-sulfanyl-L-cysteinyl-[protein] + uridine(34) in tRNA + AH2 + ATP = 2-thiouridine(34) in tRNA + L-cysteinyl-[protein] + A + AMP + diphosphate + H(+)</text>
        <dbReference type="Rhea" id="RHEA:47032"/>
        <dbReference type="Rhea" id="RHEA-COMP:10131"/>
        <dbReference type="Rhea" id="RHEA-COMP:11726"/>
        <dbReference type="Rhea" id="RHEA-COMP:11727"/>
        <dbReference type="Rhea" id="RHEA-COMP:11728"/>
        <dbReference type="ChEBI" id="CHEBI:13193"/>
        <dbReference type="ChEBI" id="CHEBI:15378"/>
        <dbReference type="ChEBI" id="CHEBI:17499"/>
        <dbReference type="ChEBI" id="CHEBI:29950"/>
        <dbReference type="ChEBI" id="CHEBI:30616"/>
        <dbReference type="ChEBI" id="CHEBI:33019"/>
        <dbReference type="ChEBI" id="CHEBI:61963"/>
        <dbReference type="ChEBI" id="CHEBI:65315"/>
        <dbReference type="ChEBI" id="CHEBI:87170"/>
        <dbReference type="ChEBI" id="CHEBI:456215"/>
        <dbReference type="EC" id="2.8.1.13"/>
    </reaction>
</comment>
<dbReference type="FunFam" id="2.30.30.280:FF:000001">
    <property type="entry name" value="tRNA-specific 2-thiouridylase MnmA"/>
    <property type="match status" value="1"/>
</dbReference>
<keyword evidence="6 14" id="KW-0820">tRNA-binding</keyword>
<reference evidence="17 18" key="1">
    <citation type="submission" date="2018-06" db="EMBL/GenBank/DDBJ databases">
        <authorList>
            <consortium name="Pathogen Informatics"/>
            <person name="Doyle S."/>
        </authorList>
    </citation>
    <scope>NUCLEOTIDE SEQUENCE [LARGE SCALE GENOMIC DNA]</scope>
    <source>
        <strain evidence="17 18">NCTC13337</strain>
    </source>
</reference>
<name>A0A380MS39_9GAMM</name>
<dbReference type="InterPro" id="IPR046884">
    <property type="entry name" value="MnmA-like_central"/>
</dbReference>
<gene>
    <name evidence="14 17" type="primary">mnmA</name>
    <name evidence="17" type="ORF">NCTC13337_01273</name>
</gene>
<dbReference type="OrthoDB" id="9800696at2"/>
<feature type="binding site" evidence="14">
    <location>
        <position position="43"/>
    </location>
    <ligand>
        <name>ATP</name>
        <dbReference type="ChEBI" id="CHEBI:30616"/>
    </ligand>
</feature>
<dbReference type="Gene3D" id="3.40.50.620">
    <property type="entry name" value="HUPs"/>
    <property type="match status" value="1"/>
</dbReference>
<evidence type="ECO:0000256" key="4">
    <source>
        <dbReference type="ARBA" id="ARBA00013805"/>
    </source>
</evidence>
<dbReference type="Gene3D" id="2.30.30.280">
    <property type="entry name" value="Adenine nucleotide alpha hydrolases-like domains"/>
    <property type="match status" value="1"/>
</dbReference>
<keyword evidence="5 14" id="KW-0963">Cytoplasm</keyword>
<evidence type="ECO:0000256" key="6">
    <source>
        <dbReference type="ARBA" id="ARBA00022555"/>
    </source>
</evidence>
<sequence>MPYQAFSPPSGARIAVGISGGVDSSVAAYLLKKQGYDVFGIFMKNWEESFSSGYCTVEEDLEDAKEVCETLGIKLHTVNFVKAYHERVFSLFLEEYRAGRTPNPDVLCNREIKFAELAYYSENLGADFLATGHYARRMQNGHQAALFKGQDHNKDQSYFLHQITPTQLNKALFPLGELEKTEVRKIAEAQGLSTFDKKDSTGICFIGERPFRDFLRQYLPAQPGKMQTPEGVIVGEHIGLMYYTIGQRQGLGIGGIAGATDEPWYVLDKDLTRNILIVGQGEHSELYHQSLSASHLSWLEEAPQPNKSYLAKTRYRQADQPCSIEYQGNHMIVHFDTPQRAITPGQYVVIYEGERCLGGGIIEQRWQEKP</sequence>
<evidence type="ECO:0000259" key="15">
    <source>
        <dbReference type="Pfam" id="PF20258"/>
    </source>
</evidence>
<comment type="subcellular location">
    <subcellularLocation>
        <location evidence="1 14">Cytoplasm</location>
    </subcellularLocation>
</comment>
<comment type="similarity">
    <text evidence="2 14">Belongs to the MnmA/TRMU family.</text>
</comment>
<dbReference type="Gene3D" id="2.40.30.10">
    <property type="entry name" value="Translation factors"/>
    <property type="match status" value="1"/>
</dbReference>
<keyword evidence="9 14" id="KW-0547">Nucleotide-binding</keyword>
<dbReference type="InterPro" id="IPR014729">
    <property type="entry name" value="Rossmann-like_a/b/a_fold"/>
</dbReference>
<keyword evidence="8 14" id="KW-0819">tRNA processing</keyword>
<feature type="region of interest" description="Interaction with tRNA" evidence="14">
    <location>
        <begin position="154"/>
        <end position="156"/>
    </location>
</feature>
<dbReference type="Pfam" id="PF20259">
    <property type="entry name" value="tRNA_Me_trans_M"/>
    <property type="match status" value="1"/>
</dbReference>
<proteinExistence type="inferred from homology"/>
<evidence type="ECO:0000256" key="8">
    <source>
        <dbReference type="ARBA" id="ARBA00022694"/>
    </source>
</evidence>
<evidence type="ECO:0000256" key="14">
    <source>
        <dbReference type="HAMAP-Rule" id="MF_00144"/>
    </source>
</evidence>
<dbReference type="InterPro" id="IPR046885">
    <property type="entry name" value="MnmA-like_C"/>
</dbReference>
<dbReference type="PANTHER" id="PTHR11933">
    <property type="entry name" value="TRNA 5-METHYLAMINOMETHYL-2-THIOURIDYLATE -METHYLTRANSFERASE"/>
    <property type="match status" value="1"/>
</dbReference>
<keyword evidence="10 14" id="KW-0067">ATP-binding</keyword>
<dbReference type="RefSeq" id="WP_072576041.1">
    <property type="nucleotide sequence ID" value="NZ_LWHB01000045.1"/>
</dbReference>
<protein>
    <recommendedName>
        <fullName evidence="4 14">tRNA-specific 2-thiouridylase MnmA</fullName>
        <ecNumber evidence="3 14">2.8.1.13</ecNumber>
    </recommendedName>
</protein>
<accession>A0A380MS39</accession>
<dbReference type="SUPFAM" id="SSF52402">
    <property type="entry name" value="Adenine nucleotide alpha hydrolases-like"/>
    <property type="match status" value="1"/>
</dbReference>
<keyword evidence="11 14" id="KW-0694">RNA-binding</keyword>
<dbReference type="FunFam" id="2.40.30.10:FF:000023">
    <property type="entry name" value="tRNA-specific 2-thiouridylase MnmA"/>
    <property type="match status" value="1"/>
</dbReference>
<comment type="caution">
    <text evidence="14">Lacks conserved residue(s) required for the propagation of feature annotation.</text>
</comment>
<dbReference type="Pfam" id="PF03054">
    <property type="entry name" value="tRNA_Me_trans"/>
    <property type="match status" value="1"/>
</dbReference>
<evidence type="ECO:0000313" key="17">
    <source>
        <dbReference type="EMBL" id="SUO95375.1"/>
    </source>
</evidence>
<keyword evidence="7 14" id="KW-0808">Transferase</keyword>
<dbReference type="InterPro" id="IPR023382">
    <property type="entry name" value="MnmA-like_central_sf"/>
</dbReference>
<evidence type="ECO:0000256" key="12">
    <source>
        <dbReference type="ARBA" id="ARBA00023157"/>
    </source>
</evidence>
<dbReference type="GO" id="GO:0000049">
    <property type="term" value="F:tRNA binding"/>
    <property type="evidence" value="ECO:0007669"/>
    <property type="project" value="UniProtKB-KW"/>
</dbReference>
<dbReference type="AlphaFoldDB" id="A0A380MS39"/>
<feature type="region of interest" description="Interaction with target base in tRNA" evidence="14">
    <location>
        <begin position="103"/>
        <end position="105"/>
    </location>
</feature>
<evidence type="ECO:0000256" key="5">
    <source>
        <dbReference type="ARBA" id="ARBA00022490"/>
    </source>
</evidence>
<dbReference type="GO" id="GO:0005737">
    <property type="term" value="C:cytoplasm"/>
    <property type="evidence" value="ECO:0007669"/>
    <property type="project" value="UniProtKB-SubCell"/>
</dbReference>
<dbReference type="GO" id="GO:0002143">
    <property type="term" value="P:tRNA wobble position uridine thiolation"/>
    <property type="evidence" value="ECO:0007669"/>
    <property type="project" value="TreeGrafter"/>
</dbReference>
<feature type="domain" description="tRNA-specific 2-thiouridylase MnmA-like central" evidence="16">
    <location>
        <begin position="212"/>
        <end position="280"/>
    </location>
</feature>
<dbReference type="PANTHER" id="PTHR11933:SF5">
    <property type="entry name" value="MITOCHONDRIAL TRNA-SPECIFIC 2-THIOURIDYLASE 1"/>
    <property type="match status" value="1"/>
</dbReference>
<feature type="site" description="Interaction with tRNA" evidence="14">
    <location>
        <position position="346"/>
    </location>
</feature>
<dbReference type="GO" id="GO:0103016">
    <property type="term" value="F:tRNA-uridine 2-sulfurtransferase activity"/>
    <property type="evidence" value="ECO:0007669"/>
    <property type="project" value="UniProtKB-EC"/>
</dbReference>
<dbReference type="CDD" id="cd01998">
    <property type="entry name" value="MnmA_TRMU-like"/>
    <property type="match status" value="1"/>
</dbReference>